<keyword evidence="1" id="KW-0812">Transmembrane</keyword>
<keyword evidence="1" id="KW-1133">Transmembrane helix</keyword>
<accession>A0AA47E1K9</accession>
<dbReference type="EMBL" id="CP113257">
    <property type="protein sequence ID" value="WAE51192.1"/>
    <property type="molecule type" value="Genomic_DNA"/>
</dbReference>
<protein>
    <submittedName>
        <fullName evidence="2">Uncharacterized protein</fullName>
    </submittedName>
</protein>
<feature type="transmembrane region" description="Helical" evidence="1">
    <location>
        <begin position="6"/>
        <end position="23"/>
    </location>
</feature>
<name>A0AA47E1K9_9GAMM</name>
<dbReference type="AlphaFoldDB" id="A0AA47E1K9"/>
<sequence length="108" mass="12041">MTLDWYIVFLAACGIPVQAWLGWKFGKGLVKAGWALACAISVCRWGFAVGSVHGFSRPAWRWVPGLILGEWWTFFVSPYDSITQSCHGGTWKGIGRWHVFPKAPEQAA</sequence>
<organism evidence="2 3">
    <name type="scientific">Stutzerimonas frequens</name>
    <dbReference type="NCBI Taxonomy" id="2968969"/>
    <lineage>
        <taxon>Bacteria</taxon>
        <taxon>Pseudomonadati</taxon>
        <taxon>Pseudomonadota</taxon>
        <taxon>Gammaproteobacteria</taxon>
        <taxon>Pseudomonadales</taxon>
        <taxon>Pseudomonadaceae</taxon>
        <taxon>Stutzerimonas</taxon>
    </lineage>
</organism>
<gene>
    <name evidence="2" type="ORF">OSV15_16105</name>
</gene>
<evidence type="ECO:0000256" key="1">
    <source>
        <dbReference type="SAM" id="Phobius"/>
    </source>
</evidence>
<keyword evidence="1" id="KW-0472">Membrane</keyword>
<reference evidence="2" key="1">
    <citation type="submission" date="2022-11" db="EMBL/GenBank/DDBJ databases">
        <title>Genomic of Pseudomonas TF18.</title>
        <authorList>
            <person name="Liu T."/>
        </authorList>
    </citation>
    <scope>NUCLEOTIDE SEQUENCE</scope>
    <source>
        <strain evidence="2">TF18</strain>
    </source>
</reference>
<dbReference type="RefSeq" id="WP_267930811.1">
    <property type="nucleotide sequence ID" value="NZ_CP113257.1"/>
</dbReference>
<proteinExistence type="predicted"/>
<evidence type="ECO:0000313" key="2">
    <source>
        <dbReference type="EMBL" id="WAE51192.1"/>
    </source>
</evidence>
<dbReference type="Proteomes" id="UP001164632">
    <property type="component" value="Chromosome"/>
</dbReference>
<evidence type="ECO:0000313" key="3">
    <source>
        <dbReference type="Proteomes" id="UP001164632"/>
    </source>
</evidence>